<dbReference type="STRING" id="235985.SAMN05414137_1831"/>
<name>A0A1H8BV55_STRJI</name>
<reference evidence="2" key="1">
    <citation type="submission" date="2016-10" db="EMBL/GenBank/DDBJ databases">
        <authorList>
            <person name="Varghese N."/>
        </authorList>
    </citation>
    <scope>NUCLEOTIDE SEQUENCE [LARGE SCALE GENOMIC DNA]</scope>
    <source>
        <strain evidence="2">DSM 45096 / BCRC 16803 / CGMCC 4.1857 / CIP 109030 / JCM 12277 / KCTC 19219 / NBRC 100920 / 33214</strain>
    </source>
</reference>
<dbReference type="Proteomes" id="UP000183015">
    <property type="component" value="Unassembled WGS sequence"/>
</dbReference>
<organism evidence="1 2">
    <name type="scientific">Streptacidiphilus jiangxiensis</name>
    <dbReference type="NCBI Taxonomy" id="235985"/>
    <lineage>
        <taxon>Bacteria</taxon>
        <taxon>Bacillati</taxon>
        <taxon>Actinomycetota</taxon>
        <taxon>Actinomycetes</taxon>
        <taxon>Kitasatosporales</taxon>
        <taxon>Streptomycetaceae</taxon>
        <taxon>Streptacidiphilus</taxon>
    </lineage>
</organism>
<evidence type="ECO:0000313" key="2">
    <source>
        <dbReference type="Proteomes" id="UP000183015"/>
    </source>
</evidence>
<feature type="non-terminal residue" evidence="1">
    <location>
        <position position="30"/>
    </location>
</feature>
<dbReference type="AlphaFoldDB" id="A0A1H8BV55"/>
<accession>A0A1H8BV55</accession>
<evidence type="ECO:0000313" key="1">
    <source>
        <dbReference type="EMBL" id="SEM86781.1"/>
    </source>
</evidence>
<keyword evidence="2" id="KW-1185">Reference proteome</keyword>
<gene>
    <name evidence="1" type="ORF">SAMN05414137_1831</name>
</gene>
<proteinExistence type="predicted"/>
<dbReference type="EMBL" id="FOAZ01000083">
    <property type="protein sequence ID" value="SEM86781.1"/>
    <property type="molecule type" value="Genomic_DNA"/>
</dbReference>
<sequence length="30" mass="3270">MSRLPRPGSVVVVISEQAAEYQRADVQDPA</sequence>
<protein>
    <submittedName>
        <fullName evidence="1">Uncharacterized protein</fullName>
    </submittedName>
</protein>